<dbReference type="RefSeq" id="WP_202246639.1">
    <property type="nucleotide sequence ID" value="NZ_JAESIY010000018.1"/>
</dbReference>
<dbReference type="AlphaFoldDB" id="A0A937F9A3"/>
<dbReference type="PROSITE" id="PS51257">
    <property type="entry name" value="PROKAR_LIPOPROTEIN"/>
    <property type="match status" value="1"/>
</dbReference>
<proteinExistence type="predicted"/>
<dbReference type="Proteomes" id="UP000659388">
    <property type="component" value="Unassembled WGS sequence"/>
</dbReference>
<protein>
    <recommendedName>
        <fullName evidence="3">Lipoprotein</fullName>
    </recommendedName>
</protein>
<organism evidence="1 2">
    <name type="scientific">Fulvivirga sediminis</name>
    <dbReference type="NCBI Taxonomy" id="2803949"/>
    <lineage>
        <taxon>Bacteria</taxon>
        <taxon>Pseudomonadati</taxon>
        <taxon>Bacteroidota</taxon>
        <taxon>Cytophagia</taxon>
        <taxon>Cytophagales</taxon>
        <taxon>Fulvivirgaceae</taxon>
        <taxon>Fulvivirga</taxon>
    </lineage>
</organism>
<evidence type="ECO:0008006" key="3">
    <source>
        <dbReference type="Google" id="ProtNLM"/>
    </source>
</evidence>
<accession>A0A937F9A3</accession>
<keyword evidence="2" id="KW-1185">Reference proteome</keyword>
<sequence length="228" mass="25889">MRLLKINRISLWLVVFICLLSLSSCFDIIEEIEVKQDGSGSMSLTVNLSKSKTKLASLMLLDSVNGHKIPQKQDIETALNKAVEYLQESSGISNIQKKTDFDNFIFSLSCDFKHVRDIDTIIKEVTKELKVKPFTTSFTYDKSSKTFQRENTFSPTAKKEYADLQSDDQEIFDDSFYTCIYRFENEVNSYSNTNAKLSKSKKAVMLRAAAIDVINGRASLSNQIILNN</sequence>
<comment type="caution">
    <text evidence="1">The sequence shown here is derived from an EMBL/GenBank/DDBJ whole genome shotgun (WGS) entry which is preliminary data.</text>
</comment>
<dbReference type="EMBL" id="JAESIY010000018">
    <property type="protein sequence ID" value="MBL3658847.1"/>
    <property type="molecule type" value="Genomic_DNA"/>
</dbReference>
<evidence type="ECO:0000313" key="2">
    <source>
        <dbReference type="Proteomes" id="UP000659388"/>
    </source>
</evidence>
<gene>
    <name evidence="1" type="ORF">JL102_22045</name>
</gene>
<name>A0A937F9A3_9BACT</name>
<evidence type="ECO:0000313" key="1">
    <source>
        <dbReference type="EMBL" id="MBL3658847.1"/>
    </source>
</evidence>
<reference evidence="1" key="1">
    <citation type="submission" date="2021-01" db="EMBL/GenBank/DDBJ databases">
        <title>Fulvivirga kasyanovii gen. nov., sp nov., a novel member of the phylum Bacteroidetes isolated from seawater in a mussel farm.</title>
        <authorList>
            <person name="Zhao L.-H."/>
            <person name="Wang Z.-J."/>
        </authorList>
    </citation>
    <scope>NUCLEOTIDE SEQUENCE</scope>
    <source>
        <strain evidence="1">2943</strain>
    </source>
</reference>